<protein>
    <submittedName>
        <fullName evidence="2">DUF5615 family PIN-like protein</fullName>
    </submittedName>
</protein>
<sequence>MARLYGDEQFPREVVELLRQMGHNILTVQEAGKDNQKIPDEEVLAFAVSENRAVLTLNRRHFIRLHSLQPDHAGIIVCKADDDLAKMAANINEAISSLATLTGQLIRVYRSGPPSIS</sequence>
<dbReference type="RefSeq" id="WP_340517816.1">
    <property type="nucleotide sequence ID" value="NZ_JBBLXS010000081.1"/>
</dbReference>
<gene>
    <name evidence="2" type="ORF">WMG39_08530</name>
</gene>
<accession>A0ABU8YKL9</accession>
<dbReference type="Proteomes" id="UP001384579">
    <property type="component" value="Unassembled WGS sequence"/>
</dbReference>
<proteinExistence type="predicted"/>
<feature type="domain" description="DUF5615" evidence="1">
    <location>
        <begin position="3"/>
        <end position="109"/>
    </location>
</feature>
<evidence type="ECO:0000259" key="1">
    <source>
        <dbReference type="Pfam" id="PF18480"/>
    </source>
</evidence>
<name>A0ABU8YKL9_9CYAN</name>
<evidence type="ECO:0000313" key="2">
    <source>
        <dbReference type="EMBL" id="MEK0184903.1"/>
    </source>
</evidence>
<comment type="caution">
    <text evidence="2">The sequence shown here is derived from an EMBL/GenBank/DDBJ whole genome shotgun (WGS) entry which is preliminary data.</text>
</comment>
<dbReference type="InterPro" id="IPR041049">
    <property type="entry name" value="DUF5615"/>
</dbReference>
<reference evidence="2 3" key="1">
    <citation type="journal article" date="2020" name="Harmful Algae">
        <title>Molecular and morphological characterization of a novel dihydroanatoxin-a producing Microcoleus species (cyanobacteria) from the Russian River, California, USA.</title>
        <authorList>
            <person name="Conklin K.Y."/>
            <person name="Stancheva R."/>
            <person name="Otten T.G."/>
            <person name="Fadness R."/>
            <person name="Boyer G.L."/>
            <person name="Read B."/>
            <person name="Zhang X."/>
            <person name="Sheath R.G."/>
        </authorList>
    </citation>
    <scope>NUCLEOTIDE SEQUENCE [LARGE SCALE GENOMIC DNA]</scope>
    <source>
        <strain evidence="2 3">PTRS2</strain>
    </source>
</reference>
<organism evidence="2 3">
    <name type="scientific">Microcoleus anatoxicus PTRS2</name>
    <dbReference type="NCBI Taxonomy" id="2705321"/>
    <lineage>
        <taxon>Bacteria</taxon>
        <taxon>Bacillati</taxon>
        <taxon>Cyanobacteriota</taxon>
        <taxon>Cyanophyceae</taxon>
        <taxon>Oscillatoriophycideae</taxon>
        <taxon>Oscillatoriales</taxon>
        <taxon>Microcoleaceae</taxon>
        <taxon>Microcoleus</taxon>
        <taxon>Microcoleus anatoxicus</taxon>
    </lineage>
</organism>
<evidence type="ECO:0000313" key="3">
    <source>
        <dbReference type="Proteomes" id="UP001384579"/>
    </source>
</evidence>
<dbReference type="Pfam" id="PF18480">
    <property type="entry name" value="DUF5615"/>
    <property type="match status" value="1"/>
</dbReference>
<keyword evidence="3" id="KW-1185">Reference proteome</keyword>
<dbReference type="EMBL" id="JBBLXS010000081">
    <property type="protein sequence ID" value="MEK0184903.1"/>
    <property type="molecule type" value="Genomic_DNA"/>
</dbReference>